<evidence type="ECO:0000313" key="3">
    <source>
        <dbReference type="Proteomes" id="UP000051952"/>
    </source>
</evidence>
<organism evidence="2 3">
    <name type="scientific">Bodo saltans</name>
    <name type="common">Flagellated protozoan</name>
    <dbReference type="NCBI Taxonomy" id="75058"/>
    <lineage>
        <taxon>Eukaryota</taxon>
        <taxon>Discoba</taxon>
        <taxon>Euglenozoa</taxon>
        <taxon>Kinetoplastea</taxon>
        <taxon>Metakinetoplastina</taxon>
        <taxon>Eubodonida</taxon>
        <taxon>Bodonidae</taxon>
        <taxon>Bodo</taxon>
    </lineage>
</organism>
<feature type="chain" id="PRO_5006622441" evidence="1">
    <location>
        <begin position="35"/>
        <end position="428"/>
    </location>
</feature>
<name>A0A0S4JKN5_BODSA</name>
<protein>
    <submittedName>
        <fullName evidence="2">Membrane-associated protein, putative</fullName>
    </submittedName>
</protein>
<keyword evidence="3" id="KW-1185">Reference proteome</keyword>
<dbReference type="VEuPathDB" id="TriTrypDB:BSAL_35525"/>
<feature type="signal peptide" evidence="1">
    <location>
        <begin position="1"/>
        <end position="34"/>
    </location>
</feature>
<evidence type="ECO:0000256" key="1">
    <source>
        <dbReference type="SAM" id="SignalP"/>
    </source>
</evidence>
<gene>
    <name evidence="2" type="ORF">BSAL_35525</name>
</gene>
<dbReference type="AlphaFoldDB" id="A0A0S4JKN5"/>
<evidence type="ECO:0000313" key="2">
    <source>
        <dbReference type="EMBL" id="CUG92101.1"/>
    </source>
</evidence>
<reference evidence="3" key="1">
    <citation type="submission" date="2015-09" db="EMBL/GenBank/DDBJ databases">
        <authorList>
            <consortium name="Pathogen Informatics"/>
        </authorList>
    </citation>
    <scope>NUCLEOTIDE SEQUENCE [LARGE SCALE GENOMIC DNA]</scope>
    <source>
        <strain evidence="3">Lake Konstanz</strain>
    </source>
</reference>
<accession>A0A0S4JKN5</accession>
<dbReference type="EMBL" id="CYKH01002006">
    <property type="protein sequence ID" value="CUG92101.1"/>
    <property type="molecule type" value="Genomic_DNA"/>
</dbReference>
<sequence>MTNRLSSLPIEPVFCLPFLAAVLLAATIVGSSVAAECNYTSIRENRTHTLSSPFVVSNCLFNQTISFSTTNATQALLPAIVQFVNVTFGVLGTPVGPSFNDVPDFSTFTFQGCLFNSKICFNRTLLALRNITLRLTDVVFNAHGTVMVTSTIGISGIVLDARRITASLVGDTFQLTNGLFLFSARSTAKVLPISDVSVTIADVEGTAVLGSSSVVGGTFIALLDVYTNLLTNITVDAQRVSWNTSGVCIESKLVALNAVSIFGPTTVTMDRITWNSWTFVFLATATTSNSLVAWGSDVMSGPTSVTLTKIHAYVRSEDPTVTVRPAAATASTGKVSIVRADRFTSTTTSIQYAGAFNVTIDNSILTGYSAIRVNVIDFEFGTGPTLHVNLRVASTRTFLVDGSHHVEQLDVCVFGHSDDIQFSRCVGK</sequence>
<proteinExistence type="predicted"/>
<keyword evidence="1" id="KW-0732">Signal</keyword>
<dbReference type="Proteomes" id="UP000051952">
    <property type="component" value="Unassembled WGS sequence"/>
</dbReference>